<dbReference type="SMART" id="SM01014">
    <property type="entry name" value="ARID"/>
    <property type="match status" value="1"/>
</dbReference>
<dbReference type="PANTHER" id="PTHR13964">
    <property type="entry name" value="RBP-RELATED"/>
    <property type="match status" value="1"/>
</dbReference>
<dbReference type="Proteomes" id="UP001208570">
    <property type="component" value="Unassembled WGS sequence"/>
</dbReference>
<sequence length="907" mass="100326">MMEATNIQFLGSPCGRHGPYTFYKTLTYDLQGKTRMLSLGEFFFVKIMADSPLCIGEIQLLWQDKNHDDIQLASARLYFLPEHSPDGRQPHHGEDELLAETEKVILSIEDLLRWRVEDGVSWPYGRRAVQDDEVTKGQSDLYCPPGSDKAADELIQVFSANNRQAHLSLDLDELKMKMYDDVHNSCNDATQVVVLSFAQYCRYRAVVERLRGCSNLWLKSILISALGGFTVKSPDTRIHFCRETFDHPELEDHDFRLDHLAPNLKGRPRKKRLAFKKDWSPGDSDSNDSYERISSDAIRARDAHNVYRPNSHGILSGHRRNGSTSGDVVLKKRRKISNMDEKTFFHEIHSFMRERRTPISRMPTLGFKEINLFEFYMYAQKLGGYEEVTNKRLWKHIYDRLGGNPSNTSAATCTRRHYEKLLLPYEMHVHGLTPKIDIAVQKRKPASRSICNTVRNHLKENTQGKCQQVAASVKQEVDETERSKAANVSNGHGLSVGTRTTSAYTLNVPSTKLLGATSLTQDITKGSDAATAQTFIVPLNVPVSASSATNVLLPSGLTLTPGISVPTGMFLSLQQIQNAETLTNTSTASNNQGKNDPKQKVAQNGTFCATSDVVPCSRPSVIRHSSTRKPILNPVPAPRPNIPRAVYGPPNVLPSPPTGNGPWNRMALSSLQPHVGSPAPRQEPAPRMLMPSHVRVVENKPEVIQVIDDEPTDLSMGSSRRANKSLPVSTQPAPRRCDAELPLNLSLKAHNTPKAPSACVPKLPVNPFRSQATEQRAHQRPTIIQRSEVTTTASGHLSEMAASTRHNIHATENSAVINQLSPEVISLGTLPIIHPAFPFPLNTLPIVTGAAQSTTATPPATQTSSLNSGLLAPNVFYPGLPTFALPPVGTQLYPHLYQESSSSKKNS</sequence>
<reference evidence="6" key="1">
    <citation type="journal article" date="2023" name="Mol. Biol. Evol.">
        <title>Third-Generation Sequencing Reveals the Adaptive Role of the Epigenome in Three Deep-Sea Polychaetes.</title>
        <authorList>
            <person name="Perez M."/>
            <person name="Aroh O."/>
            <person name="Sun Y."/>
            <person name="Lan Y."/>
            <person name="Juniper S.K."/>
            <person name="Young C.R."/>
            <person name="Angers B."/>
            <person name="Qian P.Y."/>
        </authorList>
    </citation>
    <scope>NUCLEOTIDE SEQUENCE</scope>
    <source>
        <strain evidence="6">P08H-3</strain>
    </source>
</reference>
<dbReference type="InterPro" id="IPR001606">
    <property type="entry name" value="ARID_dom"/>
</dbReference>
<evidence type="ECO:0000313" key="6">
    <source>
        <dbReference type="EMBL" id="KAK2167338.1"/>
    </source>
</evidence>
<dbReference type="PANTHER" id="PTHR13964:SF44">
    <property type="entry name" value="ARID DOMAIN-CONTAINING PROTEIN"/>
    <property type="match status" value="1"/>
</dbReference>
<dbReference type="Gene3D" id="1.10.150.60">
    <property type="entry name" value="ARID DNA-binding domain"/>
    <property type="match status" value="1"/>
</dbReference>
<feature type="region of interest" description="Disordered" evidence="4">
    <location>
        <begin position="712"/>
        <end position="735"/>
    </location>
</feature>
<dbReference type="GO" id="GO:0000976">
    <property type="term" value="F:transcription cis-regulatory region binding"/>
    <property type="evidence" value="ECO:0007669"/>
    <property type="project" value="TreeGrafter"/>
</dbReference>
<proteinExistence type="predicted"/>
<organism evidence="6 7">
    <name type="scientific">Paralvinella palmiformis</name>
    <dbReference type="NCBI Taxonomy" id="53620"/>
    <lineage>
        <taxon>Eukaryota</taxon>
        <taxon>Metazoa</taxon>
        <taxon>Spiralia</taxon>
        <taxon>Lophotrochozoa</taxon>
        <taxon>Annelida</taxon>
        <taxon>Polychaeta</taxon>
        <taxon>Sedentaria</taxon>
        <taxon>Canalipalpata</taxon>
        <taxon>Terebellida</taxon>
        <taxon>Terebelliformia</taxon>
        <taxon>Alvinellidae</taxon>
        <taxon>Paralvinella</taxon>
    </lineage>
</organism>
<evidence type="ECO:0000259" key="5">
    <source>
        <dbReference type="PROSITE" id="PS51011"/>
    </source>
</evidence>
<feature type="region of interest" description="Disordered" evidence="4">
    <location>
        <begin position="584"/>
        <end position="603"/>
    </location>
</feature>
<keyword evidence="7" id="KW-1185">Reference proteome</keyword>
<dbReference type="InterPro" id="IPR036431">
    <property type="entry name" value="ARID_dom_sf"/>
</dbReference>
<dbReference type="PROSITE" id="PS51011">
    <property type="entry name" value="ARID"/>
    <property type="match status" value="1"/>
</dbReference>
<dbReference type="SMART" id="SM00501">
    <property type="entry name" value="BRIGHT"/>
    <property type="match status" value="1"/>
</dbReference>
<feature type="compositionally biased region" description="Polar residues" evidence="4">
    <location>
        <begin position="715"/>
        <end position="732"/>
    </location>
</feature>
<dbReference type="Pfam" id="PF01388">
    <property type="entry name" value="ARID"/>
    <property type="match status" value="1"/>
</dbReference>
<evidence type="ECO:0000313" key="7">
    <source>
        <dbReference type="Proteomes" id="UP001208570"/>
    </source>
</evidence>
<gene>
    <name evidence="6" type="ORF">LSH36_29g04021</name>
</gene>
<dbReference type="AlphaFoldDB" id="A0AAD9KBB7"/>
<evidence type="ECO:0000256" key="2">
    <source>
        <dbReference type="ARBA" id="ARBA00023163"/>
    </source>
</evidence>
<keyword evidence="1" id="KW-0805">Transcription regulation</keyword>
<keyword evidence="3" id="KW-0539">Nucleus</keyword>
<evidence type="ECO:0000256" key="1">
    <source>
        <dbReference type="ARBA" id="ARBA00023015"/>
    </source>
</evidence>
<accession>A0AAD9KBB7</accession>
<name>A0AAD9KBB7_9ANNE</name>
<dbReference type="GO" id="GO:0006357">
    <property type="term" value="P:regulation of transcription by RNA polymerase II"/>
    <property type="evidence" value="ECO:0007669"/>
    <property type="project" value="TreeGrafter"/>
</dbReference>
<dbReference type="SUPFAM" id="SSF46774">
    <property type="entry name" value="ARID-like"/>
    <property type="match status" value="1"/>
</dbReference>
<comment type="caution">
    <text evidence="6">The sequence shown here is derived from an EMBL/GenBank/DDBJ whole genome shotgun (WGS) entry which is preliminary data.</text>
</comment>
<feature type="compositionally biased region" description="Polar residues" evidence="4">
    <location>
        <begin position="584"/>
        <end position="594"/>
    </location>
</feature>
<dbReference type="CDD" id="cd16869">
    <property type="entry name" value="ARID_ARID5"/>
    <property type="match status" value="1"/>
</dbReference>
<dbReference type="GO" id="GO:0005634">
    <property type="term" value="C:nucleus"/>
    <property type="evidence" value="ECO:0007669"/>
    <property type="project" value="TreeGrafter"/>
</dbReference>
<dbReference type="EMBL" id="JAODUP010000029">
    <property type="protein sequence ID" value="KAK2167338.1"/>
    <property type="molecule type" value="Genomic_DNA"/>
</dbReference>
<feature type="domain" description="ARID" evidence="5">
    <location>
        <begin position="338"/>
        <end position="430"/>
    </location>
</feature>
<protein>
    <recommendedName>
        <fullName evidence="5">ARID domain-containing protein</fullName>
    </recommendedName>
</protein>
<evidence type="ECO:0000256" key="3">
    <source>
        <dbReference type="ARBA" id="ARBA00023242"/>
    </source>
</evidence>
<keyword evidence="2" id="KW-0804">Transcription</keyword>
<evidence type="ECO:0000256" key="4">
    <source>
        <dbReference type="SAM" id="MobiDB-lite"/>
    </source>
</evidence>
<dbReference type="InterPro" id="IPR051232">
    <property type="entry name" value="ARID/SWI1_ChromRemod"/>
</dbReference>